<dbReference type="OrthoDB" id="19174at2759"/>
<accession>A0A2T9YLE2</accession>
<gene>
    <name evidence="4" type="ORF">BB559_003431</name>
</gene>
<protein>
    <submittedName>
        <fullName evidence="4">Uncharacterized protein</fullName>
    </submittedName>
</protein>
<dbReference type="Gene3D" id="1.25.40.20">
    <property type="entry name" value="Ankyrin repeat-containing domain"/>
    <property type="match status" value="1"/>
</dbReference>
<sequence length="209" mass="22813">MARNIWIAISNGDLEPVKSFIQNKEATVDSQDDNGYSCLHAAASWKNSEITKYLLDNGANVNITDNDGDTPLHMCESAECALLLLKAGADAKILNNEGKTAVDSILENKEFEVAKAVCEYTGIPFVEPEEEADETSGTVDTDRIEINSISDLASEESLNKIMSYIMSNADNVDLSDEDTLKAMVSEYLMQAVSSKNTSSKNNDTPKDQE</sequence>
<evidence type="ECO:0000313" key="4">
    <source>
        <dbReference type="EMBL" id="PVU93151.1"/>
    </source>
</evidence>
<dbReference type="AlphaFoldDB" id="A0A2T9YLE2"/>
<dbReference type="PROSITE" id="PS50297">
    <property type="entry name" value="ANK_REP_REGION"/>
    <property type="match status" value="1"/>
</dbReference>
<reference evidence="4 5" key="1">
    <citation type="journal article" date="2018" name="MBio">
        <title>Comparative Genomics Reveals the Core Gene Toolbox for the Fungus-Insect Symbiosis.</title>
        <authorList>
            <person name="Wang Y."/>
            <person name="Stata M."/>
            <person name="Wang W."/>
            <person name="Stajich J.E."/>
            <person name="White M.M."/>
            <person name="Moncalvo J.M."/>
        </authorList>
    </citation>
    <scope>NUCLEOTIDE SEQUENCE [LARGE SCALE GENOMIC DNA]</scope>
    <source>
        <strain evidence="4 5">AUS-77-4</strain>
    </source>
</reference>
<dbReference type="SUPFAM" id="SSF48403">
    <property type="entry name" value="Ankyrin repeat"/>
    <property type="match status" value="1"/>
</dbReference>
<proteinExistence type="predicted"/>
<name>A0A2T9YLE2_9FUNG</name>
<feature type="repeat" description="ANK" evidence="3">
    <location>
        <begin position="34"/>
        <end position="66"/>
    </location>
</feature>
<dbReference type="PROSITE" id="PS50088">
    <property type="entry name" value="ANK_REPEAT"/>
    <property type="match status" value="1"/>
</dbReference>
<keyword evidence="5" id="KW-1185">Reference proteome</keyword>
<keyword evidence="2 3" id="KW-0040">ANK repeat</keyword>
<evidence type="ECO:0000256" key="3">
    <source>
        <dbReference type="PROSITE-ProRule" id="PRU00023"/>
    </source>
</evidence>
<evidence type="ECO:0000256" key="1">
    <source>
        <dbReference type="ARBA" id="ARBA00022737"/>
    </source>
</evidence>
<dbReference type="Proteomes" id="UP000245699">
    <property type="component" value="Unassembled WGS sequence"/>
</dbReference>
<dbReference type="SMART" id="SM00248">
    <property type="entry name" value="ANK"/>
    <property type="match status" value="2"/>
</dbReference>
<organism evidence="4 5">
    <name type="scientific">Furculomyces boomerangus</name>
    <dbReference type="NCBI Taxonomy" id="61424"/>
    <lineage>
        <taxon>Eukaryota</taxon>
        <taxon>Fungi</taxon>
        <taxon>Fungi incertae sedis</taxon>
        <taxon>Zoopagomycota</taxon>
        <taxon>Kickxellomycotina</taxon>
        <taxon>Harpellomycetes</taxon>
        <taxon>Harpellales</taxon>
        <taxon>Harpellaceae</taxon>
        <taxon>Furculomyces</taxon>
    </lineage>
</organism>
<dbReference type="InterPro" id="IPR036770">
    <property type="entry name" value="Ankyrin_rpt-contain_sf"/>
</dbReference>
<evidence type="ECO:0000313" key="5">
    <source>
        <dbReference type="Proteomes" id="UP000245699"/>
    </source>
</evidence>
<keyword evidence="1" id="KW-0677">Repeat</keyword>
<dbReference type="InterPro" id="IPR002110">
    <property type="entry name" value="Ankyrin_rpt"/>
</dbReference>
<dbReference type="EMBL" id="MBFT01000332">
    <property type="protein sequence ID" value="PVU93151.1"/>
    <property type="molecule type" value="Genomic_DNA"/>
</dbReference>
<dbReference type="PANTHER" id="PTHR24171">
    <property type="entry name" value="ANKYRIN REPEAT DOMAIN-CONTAINING PROTEIN 39-RELATED"/>
    <property type="match status" value="1"/>
</dbReference>
<dbReference type="STRING" id="61424.A0A2T9YLE2"/>
<dbReference type="Pfam" id="PF12796">
    <property type="entry name" value="Ank_2"/>
    <property type="match status" value="1"/>
</dbReference>
<evidence type="ECO:0000256" key="2">
    <source>
        <dbReference type="ARBA" id="ARBA00023043"/>
    </source>
</evidence>
<comment type="caution">
    <text evidence="4">The sequence shown here is derived from an EMBL/GenBank/DDBJ whole genome shotgun (WGS) entry which is preliminary data.</text>
</comment>